<dbReference type="EMBL" id="JBCITK010000001">
    <property type="protein sequence ID" value="MEN0642689.1"/>
    <property type="molecule type" value="Genomic_DNA"/>
</dbReference>
<sequence length="71" mass="7915">MDITTNLAIFVTILFILVSIFQFLLAFGFPFGEFAMGGYHRILPNKLRIMSVVNGIALLLMGTVFLMKAES</sequence>
<feature type="transmembrane region" description="Helical" evidence="1">
    <location>
        <begin position="7"/>
        <end position="29"/>
    </location>
</feature>
<evidence type="ECO:0000313" key="2">
    <source>
        <dbReference type="EMBL" id="MEN0642689.1"/>
    </source>
</evidence>
<feature type="transmembrane region" description="Helical" evidence="1">
    <location>
        <begin position="49"/>
        <end position="67"/>
    </location>
</feature>
<dbReference type="Proteomes" id="UP001418796">
    <property type="component" value="Unassembled WGS sequence"/>
</dbReference>
<keyword evidence="1" id="KW-1133">Transmembrane helix</keyword>
<name>A0ABU9VFL7_9BACI</name>
<proteinExistence type="predicted"/>
<evidence type="ECO:0000313" key="3">
    <source>
        <dbReference type="Proteomes" id="UP001418796"/>
    </source>
</evidence>
<keyword evidence="3" id="KW-1185">Reference proteome</keyword>
<gene>
    <name evidence="2" type="ORF">MKY91_05890</name>
</gene>
<organism evidence="2 3">
    <name type="scientific">Alkalicoccobacillus gibsonii</name>
    <dbReference type="NCBI Taxonomy" id="79881"/>
    <lineage>
        <taxon>Bacteria</taxon>
        <taxon>Bacillati</taxon>
        <taxon>Bacillota</taxon>
        <taxon>Bacilli</taxon>
        <taxon>Bacillales</taxon>
        <taxon>Bacillaceae</taxon>
        <taxon>Alkalicoccobacillus</taxon>
    </lineage>
</organism>
<accession>A0ABU9VFL7</accession>
<dbReference type="RefSeq" id="WP_343129771.1">
    <property type="nucleotide sequence ID" value="NZ_JBCITK010000001.1"/>
</dbReference>
<keyword evidence="1" id="KW-0812">Transmembrane</keyword>
<protein>
    <submittedName>
        <fullName evidence="2">Uncharacterized protein</fullName>
    </submittedName>
</protein>
<reference evidence="2 3" key="1">
    <citation type="submission" date="2024-03" db="EMBL/GenBank/DDBJ databases">
        <title>Bacilli Hybrid Assemblies.</title>
        <authorList>
            <person name="Kovac J."/>
        </authorList>
    </citation>
    <scope>NUCLEOTIDE SEQUENCE [LARGE SCALE GENOMIC DNA]</scope>
    <source>
        <strain evidence="2 3">FSL R7-0666</strain>
    </source>
</reference>
<comment type="caution">
    <text evidence="2">The sequence shown here is derived from an EMBL/GenBank/DDBJ whole genome shotgun (WGS) entry which is preliminary data.</text>
</comment>
<evidence type="ECO:0000256" key="1">
    <source>
        <dbReference type="SAM" id="Phobius"/>
    </source>
</evidence>
<keyword evidence="1" id="KW-0472">Membrane</keyword>